<evidence type="ECO:0000256" key="11">
    <source>
        <dbReference type="SAM" id="Phobius"/>
    </source>
</evidence>
<evidence type="ECO:0000256" key="4">
    <source>
        <dbReference type="ARBA" id="ARBA00012329"/>
    </source>
</evidence>
<dbReference type="PROSITE" id="PS50975">
    <property type="entry name" value="ATP_GRASP"/>
    <property type="match status" value="1"/>
</dbReference>
<keyword evidence="14" id="KW-1185">Reference proteome</keyword>
<keyword evidence="6" id="KW-0658">Purine biosynthesis</keyword>
<dbReference type="InterPro" id="IPR054350">
    <property type="entry name" value="PurT/PurK_preATP-grasp"/>
</dbReference>
<keyword evidence="8 10" id="KW-0067">ATP-binding</keyword>
<sequence>MTQYSACSPPSAFLIRHPSAAIEAFRPARGNAAIVSSDTAMSVSILTEPMMSSLPASMTDAPLIILADYHAASAAAIGTIDNTIETAATISPSTTSFEAVLPDPSVILGMGFVVLLCIAASYVWANEVVPVSRTKLAISKSRGGSRIPGRRLRQSSESVVDDDENVISTASEDGINPISTNAVDSTVTPPNDGRDFERWLFSDWLNKPTTKGGRQKEPALPILREAKWNSGDNPVLVTAAIMMIGIVLAAVTERIATNWISKSRCSVSSGLMFCFFLAFFCGIVKSVTLPKDESSRVIQLTNDAFLWVWLWPASTLALDGKWNPSTNFGGSATMASIQLKSKCTGTLHSSHHRSAIMSAAPTPSKPLPTAPLTLRVGCVGGGQLGRMMALEAPRLNIDMKFLDASGGACPAAQVIGVVGGSGTTIDSSSSNSINDQQKHDENARVIDGGLYDNEKLRELSKGCDVVTMEIEHVGVEGLVQLEKEGVNVQPSSRIIRIIQDKFVQKEYFSKHNIPLPPYIDIPNIEAIYSAAKSLGLPLMLKSRRGAYDGRGNTVLKETSREAIATALSDLGLLKRDGDNESLLVLGNDDENDDDTTLLYAEGWVNFHSEVGVMVARSTTGEVRAYPTTTAIQTDSICRVVLVPARNVSACVRKKCEEIAMRAVNSLGDGATGMFGVELFLVRKADGGGGLDVLLNEVAPRPHNTGHYTQDACAVSQFENHLRGVCGLPLGSTELIVGAAAMVNILGAPTGGIERTMKGVNAAMCMSRAVVHWYGKEYRPGRKMGHINITADSHAELDDSLAKLLEVEAISEDVLPEDGRIGACPLVGVIMGSHSDLPTMQDAVKVLKEFGIPHEVDIVSAHRTPEKLMTYSQSAAGRGLQVIIAGAGGAAHLPGMVAAMTPIPVIGVPIKTSTLNGQDSLLSIVQMPRGVPVATVAIGNATNAGLLAVRSLCASRPKLREKMEEYQLNMKKMVEDVSASLLEQGSDKFLEGMGNTSKSVNV</sequence>
<keyword evidence="11" id="KW-1133">Transmembrane helix</keyword>
<dbReference type="SUPFAM" id="SSF56059">
    <property type="entry name" value="Glutathione synthetase ATP-binding domain-like"/>
    <property type="match status" value="1"/>
</dbReference>
<dbReference type="PANTHER" id="PTHR11609">
    <property type="entry name" value="PURINE BIOSYNTHESIS PROTEIN 6/7, PUR6/7"/>
    <property type="match status" value="1"/>
</dbReference>
<evidence type="ECO:0000256" key="7">
    <source>
        <dbReference type="ARBA" id="ARBA00022793"/>
    </source>
</evidence>
<dbReference type="HAMAP" id="MF_01929">
    <property type="entry name" value="PurE_classI"/>
    <property type="match status" value="1"/>
</dbReference>
<keyword evidence="9" id="KW-0456">Lyase</keyword>
<dbReference type="AlphaFoldDB" id="A0ABD3N8G0"/>
<dbReference type="Gene3D" id="3.40.50.20">
    <property type="match status" value="1"/>
</dbReference>
<comment type="similarity">
    <text evidence="3">In the C-terminal section; belongs to the AIR carboxylase family. Class I subfamily.</text>
</comment>
<dbReference type="NCBIfam" id="TIGR01162">
    <property type="entry name" value="purE"/>
    <property type="match status" value="1"/>
</dbReference>
<evidence type="ECO:0000256" key="8">
    <source>
        <dbReference type="ARBA" id="ARBA00022840"/>
    </source>
</evidence>
<gene>
    <name evidence="13" type="ORF">ACHAWU_007828</name>
</gene>
<dbReference type="InterPro" id="IPR011054">
    <property type="entry name" value="Rudment_hybrid_motif"/>
</dbReference>
<dbReference type="Pfam" id="PF22660">
    <property type="entry name" value="RS_preATP-grasp-like"/>
    <property type="match status" value="2"/>
</dbReference>
<dbReference type="SUPFAM" id="SSF52440">
    <property type="entry name" value="PreATP-grasp domain"/>
    <property type="match status" value="1"/>
</dbReference>
<evidence type="ECO:0000256" key="10">
    <source>
        <dbReference type="PROSITE-ProRule" id="PRU00409"/>
    </source>
</evidence>
<feature type="transmembrane region" description="Helical" evidence="11">
    <location>
        <begin position="267"/>
        <end position="287"/>
    </location>
</feature>
<keyword evidence="7" id="KW-0210">Decarboxylase</keyword>
<dbReference type="GO" id="GO:0005524">
    <property type="term" value="F:ATP binding"/>
    <property type="evidence" value="ECO:0007669"/>
    <property type="project" value="UniProtKB-UniRule"/>
</dbReference>
<evidence type="ECO:0000256" key="5">
    <source>
        <dbReference type="ARBA" id="ARBA00022741"/>
    </source>
</evidence>
<dbReference type="InterPro" id="IPR003135">
    <property type="entry name" value="ATP-grasp_carboxylate-amine"/>
</dbReference>
<proteinExistence type="inferred from homology"/>
<dbReference type="InterPro" id="IPR005875">
    <property type="entry name" value="PurK"/>
</dbReference>
<feature type="transmembrane region" description="Helical" evidence="11">
    <location>
        <begin position="106"/>
        <end position="125"/>
    </location>
</feature>
<dbReference type="GO" id="GO:0004638">
    <property type="term" value="F:phosphoribosylaminoimidazole carboxylase activity"/>
    <property type="evidence" value="ECO:0007669"/>
    <property type="project" value="UniProtKB-EC"/>
</dbReference>
<dbReference type="SUPFAM" id="SSF52255">
    <property type="entry name" value="N5-CAIR mutase (phosphoribosylaminoimidazole carboxylase, PurE)"/>
    <property type="match status" value="1"/>
</dbReference>
<dbReference type="InterPro" id="IPR000031">
    <property type="entry name" value="PurE_dom"/>
</dbReference>
<keyword evidence="11" id="KW-0812">Transmembrane</keyword>
<organism evidence="13 14">
    <name type="scientific">Discostella pseudostelligera</name>
    <dbReference type="NCBI Taxonomy" id="259834"/>
    <lineage>
        <taxon>Eukaryota</taxon>
        <taxon>Sar</taxon>
        <taxon>Stramenopiles</taxon>
        <taxon>Ochrophyta</taxon>
        <taxon>Bacillariophyta</taxon>
        <taxon>Coscinodiscophyceae</taxon>
        <taxon>Thalassiosirophycidae</taxon>
        <taxon>Stephanodiscales</taxon>
        <taxon>Stephanodiscaceae</taxon>
        <taxon>Discostella</taxon>
    </lineage>
</organism>
<keyword evidence="5 10" id="KW-0547">Nucleotide-binding</keyword>
<feature type="domain" description="ATP-grasp" evidence="12">
    <location>
        <begin position="505"/>
        <end position="725"/>
    </location>
</feature>
<protein>
    <recommendedName>
        <fullName evidence="4">phosphoribosylaminoimidazole carboxylase</fullName>
        <ecNumber evidence="4">4.1.1.21</ecNumber>
    </recommendedName>
</protein>
<dbReference type="EMBL" id="JALLBG020000039">
    <property type="protein sequence ID" value="KAL3770556.1"/>
    <property type="molecule type" value="Genomic_DNA"/>
</dbReference>
<dbReference type="GO" id="GO:0006164">
    <property type="term" value="P:purine nucleotide biosynthetic process"/>
    <property type="evidence" value="ECO:0007669"/>
    <property type="project" value="UniProtKB-KW"/>
</dbReference>
<evidence type="ECO:0000256" key="1">
    <source>
        <dbReference type="ARBA" id="ARBA00001244"/>
    </source>
</evidence>
<dbReference type="InterPro" id="IPR011761">
    <property type="entry name" value="ATP-grasp"/>
</dbReference>
<dbReference type="HAMAP" id="MF_01928">
    <property type="entry name" value="PurK"/>
    <property type="match status" value="1"/>
</dbReference>
<evidence type="ECO:0000256" key="6">
    <source>
        <dbReference type="ARBA" id="ARBA00022755"/>
    </source>
</evidence>
<dbReference type="Gene3D" id="3.30.470.20">
    <property type="entry name" value="ATP-grasp fold, B domain"/>
    <property type="match status" value="1"/>
</dbReference>
<dbReference type="InterPro" id="IPR040686">
    <property type="entry name" value="PurK_C"/>
</dbReference>
<dbReference type="Gene3D" id="3.30.1490.20">
    <property type="entry name" value="ATP-grasp fold, A domain"/>
    <property type="match status" value="1"/>
</dbReference>
<reference evidence="13 14" key="1">
    <citation type="submission" date="2024-10" db="EMBL/GenBank/DDBJ databases">
        <title>Updated reference genomes for cyclostephanoid diatoms.</title>
        <authorList>
            <person name="Roberts W.R."/>
            <person name="Alverson A.J."/>
        </authorList>
    </citation>
    <scope>NUCLEOTIDE SEQUENCE [LARGE SCALE GENOMIC DNA]</scope>
    <source>
        <strain evidence="13 14">AJA232-27</strain>
    </source>
</reference>
<comment type="caution">
    <text evidence="13">The sequence shown here is derived from an EMBL/GenBank/DDBJ whole genome shotgun (WGS) entry which is preliminary data.</text>
</comment>
<dbReference type="Pfam" id="PF17769">
    <property type="entry name" value="PurK_C"/>
    <property type="match status" value="1"/>
</dbReference>
<name>A0ABD3N8G0_9STRA</name>
<comment type="catalytic activity">
    <reaction evidence="1">
        <text>5-amino-1-(5-phospho-D-ribosyl)imidazole-4-carboxylate + H(+) = 5-amino-1-(5-phospho-beta-D-ribosyl)imidazole + CO2</text>
        <dbReference type="Rhea" id="RHEA:10792"/>
        <dbReference type="ChEBI" id="CHEBI:15378"/>
        <dbReference type="ChEBI" id="CHEBI:16526"/>
        <dbReference type="ChEBI" id="CHEBI:77657"/>
        <dbReference type="ChEBI" id="CHEBI:137981"/>
        <dbReference type="EC" id="4.1.1.21"/>
    </reaction>
</comment>
<accession>A0ABD3N8G0</accession>
<evidence type="ECO:0000313" key="14">
    <source>
        <dbReference type="Proteomes" id="UP001530293"/>
    </source>
</evidence>
<evidence type="ECO:0000256" key="3">
    <source>
        <dbReference type="ARBA" id="ARBA00006114"/>
    </source>
</evidence>
<evidence type="ECO:0000256" key="2">
    <source>
        <dbReference type="ARBA" id="ARBA00004747"/>
    </source>
</evidence>
<dbReference type="EC" id="4.1.1.21" evidence="4"/>
<dbReference type="SUPFAM" id="SSF51246">
    <property type="entry name" value="Rudiment single hybrid motif"/>
    <property type="match status" value="1"/>
</dbReference>
<dbReference type="PANTHER" id="PTHR11609:SF5">
    <property type="entry name" value="PHOSPHORIBOSYLAMINOIMIDAZOLE CARBOXYLASE"/>
    <property type="match status" value="1"/>
</dbReference>
<dbReference type="Pfam" id="PF02222">
    <property type="entry name" value="ATP-grasp"/>
    <property type="match status" value="1"/>
</dbReference>
<evidence type="ECO:0000313" key="13">
    <source>
        <dbReference type="EMBL" id="KAL3770556.1"/>
    </source>
</evidence>
<dbReference type="Gene3D" id="3.40.50.1970">
    <property type="match status" value="1"/>
</dbReference>
<comment type="pathway">
    <text evidence="2">Purine metabolism; IMP biosynthesis via de novo pathway; 5-amino-1-(5-phospho-D-ribosyl)imidazole-4-carboxylate from 5-amino-1-(5-phospho-D-ribosyl)imidazole (carboxylase route): step 1/1.</text>
</comment>
<dbReference type="InterPro" id="IPR033747">
    <property type="entry name" value="PurE_ClassI"/>
</dbReference>
<feature type="transmembrane region" description="Helical" evidence="11">
    <location>
        <begin position="235"/>
        <end position="255"/>
    </location>
</feature>
<dbReference type="Proteomes" id="UP001530293">
    <property type="component" value="Unassembled WGS sequence"/>
</dbReference>
<dbReference type="InterPro" id="IPR016185">
    <property type="entry name" value="PreATP-grasp_dom_sf"/>
</dbReference>
<evidence type="ECO:0000256" key="9">
    <source>
        <dbReference type="ARBA" id="ARBA00023239"/>
    </source>
</evidence>
<dbReference type="InterPro" id="IPR013815">
    <property type="entry name" value="ATP_grasp_subdomain_1"/>
</dbReference>
<dbReference type="Pfam" id="PF00731">
    <property type="entry name" value="AIRC"/>
    <property type="match status" value="1"/>
</dbReference>
<dbReference type="SMART" id="SM01001">
    <property type="entry name" value="AIRC"/>
    <property type="match status" value="1"/>
</dbReference>
<evidence type="ECO:0000259" key="12">
    <source>
        <dbReference type="PROSITE" id="PS50975"/>
    </source>
</evidence>
<keyword evidence="11" id="KW-0472">Membrane</keyword>